<accession>A0A4S8MMF3</accession>
<evidence type="ECO:0000313" key="2">
    <source>
        <dbReference type="EMBL" id="THV03841.1"/>
    </source>
</evidence>
<keyword evidence="3" id="KW-1185">Reference proteome</keyword>
<keyword evidence="1" id="KW-1133">Transmembrane helix</keyword>
<reference evidence="2 3" key="1">
    <citation type="journal article" date="2019" name="Nat. Ecol. Evol.">
        <title>Megaphylogeny resolves global patterns of mushroom evolution.</title>
        <authorList>
            <person name="Varga T."/>
            <person name="Krizsan K."/>
            <person name="Foldi C."/>
            <person name="Dima B."/>
            <person name="Sanchez-Garcia M."/>
            <person name="Sanchez-Ramirez S."/>
            <person name="Szollosi G.J."/>
            <person name="Szarkandi J.G."/>
            <person name="Papp V."/>
            <person name="Albert L."/>
            <person name="Andreopoulos W."/>
            <person name="Angelini C."/>
            <person name="Antonin V."/>
            <person name="Barry K.W."/>
            <person name="Bougher N.L."/>
            <person name="Buchanan P."/>
            <person name="Buyck B."/>
            <person name="Bense V."/>
            <person name="Catcheside P."/>
            <person name="Chovatia M."/>
            <person name="Cooper J."/>
            <person name="Damon W."/>
            <person name="Desjardin D."/>
            <person name="Finy P."/>
            <person name="Geml J."/>
            <person name="Haridas S."/>
            <person name="Hughes K."/>
            <person name="Justo A."/>
            <person name="Karasinski D."/>
            <person name="Kautmanova I."/>
            <person name="Kiss B."/>
            <person name="Kocsube S."/>
            <person name="Kotiranta H."/>
            <person name="LaButti K.M."/>
            <person name="Lechner B.E."/>
            <person name="Liimatainen K."/>
            <person name="Lipzen A."/>
            <person name="Lukacs Z."/>
            <person name="Mihaltcheva S."/>
            <person name="Morgado L.N."/>
            <person name="Niskanen T."/>
            <person name="Noordeloos M.E."/>
            <person name="Ohm R.A."/>
            <person name="Ortiz-Santana B."/>
            <person name="Ovrebo C."/>
            <person name="Racz N."/>
            <person name="Riley R."/>
            <person name="Savchenko A."/>
            <person name="Shiryaev A."/>
            <person name="Soop K."/>
            <person name="Spirin V."/>
            <person name="Szebenyi C."/>
            <person name="Tomsovsky M."/>
            <person name="Tulloss R.E."/>
            <person name="Uehling J."/>
            <person name="Grigoriev I.V."/>
            <person name="Vagvolgyi C."/>
            <person name="Papp T."/>
            <person name="Martin F.M."/>
            <person name="Miettinen O."/>
            <person name="Hibbett D.S."/>
            <person name="Nagy L.G."/>
        </authorList>
    </citation>
    <scope>NUCLEOTIDE SEQUENCE [LARGE SCALE GENOMIC DNA]</scope>
    <source>
        <strain evidence="2 3">CBS 962.96</strain>
    </source>
</reference>
<gene>
    <name evidence="2" type="ORF">K435DRAFT_239441</name>
</gene>
<organism evidence="2 3">
    <name type="scientific">Dendrothele bispora (strain CBS 962.96)</name>
    <dbReference type="NCBI Taxonomy" id="1314807"/>
    <lineage>
        <taxon>Eukaryota</taxon>
        <taxon>Fungi</taxon>
        <taxon>Dikarya</taxon>
        <taxon>Basidiomycota</taxon>
        <taxon>Agaricomycotina</taxon>
        <taxon>Agaricomycetes</taxon>
        <taxon>Agaricomycetidae</taxon>
        <taxon>Agaricales</taxon>
        <taxon>Agaricales incertae sedis</taxon>
        <taxon>Dendrothele</taxon>
    </lineage>
</organism>
<name>A0A4S8MMF3_DENBC</name>
<dbReference type="EMBL" id="ML179062">
    <property type="protein sequence ID" value="THV03841.1"/>
    <property type="molecule type" value="Genomic_DNA"/>
</dbReference>
<keyword evidence="1" id="KW-0812">Transmembrane</keyword>
<dbReference type="Proteomes" id="UP000297245">
    <property type="component" value="Unassembled WGS sequence"/>
</dbReference>
<evidence type="ECO:0000313" key="3">
    <source>
        <dbReference type="Proteomes" id="UP000297245"/>
    </source>
</evidence>
<feature type="transmembrane region" description="Helical" evidence="1">
    <location>
        <begin position="64"/>
        <end position="83"/>
    </location>
</feature>
<sequence>MFSPFPICYNIAVRHSILTELGDTLEHLSFSRLFIQHLTDSSRNLSDSCYSICRFTFRPRLLKRAPVCSFPTALVTCLVILLLDTQMK</sequence>
<dbReference type="AlphaFoldDB" id="A0A4S8MMF3"/>
<keyword evidence="1" id="KW-0472">Membrane</keyword>
<evidence type="ECO:0000256" key="1">
    <source>
        <dbReference type="SAM" id="Phobius"/>
    </source>
</evidence>
<protein>
    <submittedName>
        <fullName evidence="2">Uncharacterized protein</fullName>
    </submittedName>
</protein>
<proteinExistence type="predicted"/>